<feature type="compositionally biased region" description="Polar residues" evidence="1">
    <location>
        <begin position="61"/>
        <end position="74"/>
    </location>
</feature>
<dbReference type="OMA" id="ENQPHDP"/>
<accession>G3JH59</accession>
<name>G3JH59_CORMM</name>
<organism evidence="2 3">
    <name type="scientific">Cordyceps militaris (strain CM01)</name>
    <name type="common">Caterpillar fungus</name>
    <dbReference type="NCBI Taxonomy" id="983644"/>
    <lineage>
        <taxon>Eukaryota</taxon>
        <taxon>Fungi</taxon>
        <taxon>Dikarya</taxon>
        <taxon>Ascomycota</taxon>
        <taxon>Pezizomycotina</taxon>
        <taxon>Sordariomycetes</taxon>
        <taxon>Hypocreomycetidae</taxon>
        <taxon>Hypocreales</taxon>
        <taxon>Cordycipitaceae</taxon>
        <taxon>Cordyceps</taxon>
    </lineage>
</organism>
<feature type="compositionally biased region" description="Polar residues" evidence="1">
    <location>
        <begin position="179"/>
        <end position="237"/>
    </location>
</feature>
<dbReference type="InParanoid" id="G3JH59"/>
<dbReference type="RefSeq" id="XP_006670980.1">
    <property type="nucleotide sequence ID" value="XM_006670917.1"/>
</dbReference>
<keyword evidence="3" id="KW-1185">Reference proteome</keyword>
<reference evidence="2 3" key="1">
    <citation type="journal article" date="2011" name="Genome Biol.">
        <title>Genome sequence of the insect pathogenic fungus Cordyceps militaris, a valued traditional Chinese medicine.</title>
        <authorList>
            <person name="Zheng P."/>
            <person name="Xia Y."/>
            <person name="Xiao G."/>
            <person name="Xiong C."/>
            <person name="Hu X."/>
            <person name="Zhang S."/>
            <person name="Zheng H."/>
            <person name="Huang Y."/>
            <person name="Zhou Y."/>
            <person name="Wang S."/>
            <person name="Zhao G.P."/>
            <person name="Liu X."/>
            <person name="St Leger R.J."/>
            <person name="Wang C."/>
        </authorList>
    </citation>
    <scope>NUCLEOTIDE SEQUENCE [LARGE SCALE GENOMIC DNA]</scope>
    <source>
        <strain evidence="2 3">CM01</strain>
    </source>
</reference>
<dbReference type="Proteomes" id="UP000001610">
    <property type="component" value="Unassembled WGS sequence"/>
</dbReference>
<feature type="compositionally biased region" description="Basic and acidic residues" evidence="1">
    <location>
        <begin position="367"/>
        <end position="378"/>
    </location>
</feature>
<feature type="compositionally biased region" description="Basic and acidic residues" evidence="1">
    <location>
        <begin position="386"/>
        <end position="398"/>
    </location>
</feature>
<protein>
    <recommendedName>
        <fullName evidence="4">Glycine-rich cell wall structural 1</fullName>
    </recommendedName>
</protein>
<evidence type="ECO:0000256" key="1">
    <source>
        <dbReference type="SAM" id="MobiDB-lite"/>
    </source>
</evidence>
<dbReference type="AlphaFoldDB" id="G3JH59"/>
<dbReference type="STRING" id="983644.G3JH59"/>
<feature type="compositionally biased region" description="Polar residues" evidence="1">
    <location>
        <begin position="154"/>
        <end position="172"/>
    </location>
</feature>
<gene>
    <name evidence="2" type="ORF">CCM_05773</name>
</gene>
<dbReference type="eggNOG" id="ENOG502SCA5">
    <property type="taxonomic scope" value="Eukaryota"/>
</dbReference>
<dbReference type="KEGG" id="cmt:CCM_05773"/>
<feature type="region of interest" description="Disordered" evidence="1">
    <location>
        <begin position="61"/>
        <end position="404"/>
    </location>
</feature>
<dbReference type="GeneID" id="18167791"/>
<evidence type="ECO:0000313" key="2">
    <source>
        <dbReference type="EMBL" id="EGX91615.1"/>
    </source>
</evidence>
<evidence type="ECO:0008006" key="4">
    <source>
        <dbReference type="Google" id="ProtNLM"/>
    </source>
</evidence>
<feature type="compositionally biased region" description="Low complexity" evidence="1">
    <location>
        <begin position="115"/>
        <end position="133"/>
    </location>
</feature>
<proteinExistence type="predicted"/>
<evidence type="ECO:0000313" key="3">
    <source>
        <dbReference type="Proteomes" id="UP000001610"/>
    </source>
</evidence>
<sequence length="404" mass="41938">MSRQLHKLDREPRHSGLVGPLAYQLAFTQLPRLVSFSIFQFPIMDTISQLATTATKYAFGDSTTQEPISGSQGDVTKGEPYDAGNLDPEEQQRLGQGLSAAESRSSPDGVSKSQNTGPITTATNTTNNAGFTNSQHDMSAPGRNTAHEDISSAGGITTATNRTTASGFTSPGQDMGGNARSSTSNLDSTRNTSGFDSSSSNRATSNLDSTRRTSGLDSNNSNRGTSDLNTPSDNLASQDLRRADDASSANIDSKSKPSEKPSAGGDADEPSADVSGPGPRDLSTVAREHGGDAGTHGTETAASSRKPGAGSDLPADQSQEQGTGEKYVKSSGLQADGGDFDAANPGAGREADRLMEQKGIISTSTAGKDKEAAADQHHKAPSSGSDGKEKHGLVDKIKEKLHKH</sequence>
<dbReference type="VEuPathDB" id="FungiDB:CCM_05773"/>
<feature type="compositionally biased region" description="Polar residues" evidence="1">
    <location>
        <begin position="102"/>
        <end position="114"/>
    </location>
</feature>
<dbReference type="HOGENOM" id="CLU_056606_1_0_1"/>
<dbReference type="OrthoDB" id="5388207at2759"/>
<dbReference type="EMBL" id="JH126402">
    <property type="protein sequence ID" value="EGX91615.1"/>
    <property type="molecule type" value="Genomic_DNA"/>
</dbReference>